<organism evidence="8 9">
    <name type="scientific">Musa balbisiana</name>
    <name type="common">Banana</name>
    <dbReference type="NCBI Taxonomy" id="52838"/>
    <lineage>
        <taxon>Eukaryota</taxon>
        <taxon>Viridiplantae</taxon>
        <taxon>Streptophyta</taxon>
        <taxon>Embryophyta</taxon>
        <taxon>Tracheophyta</taxon>
        <taxon>Spermatophyta</taxon>
        <taxon>Magnoliopsida</taxon>
        <taxon>Liliopsida</taxon>
        <taxon>Zingiberales</taxon>
        <taxon>Musaceae</taxon>
        <taxon>Musa</taxon>
    </lineage>
</organism>
<evidence type="ECO:0000313" key="8">
    <source>
        <dbReference type="EMBL" id="THU56715.1"/>
    </source>
</evidence>
<dbReference type="AlphaFoldDB" id="A0A4S8J5P3"/>
<feature type="region of interest" description="Disordered" evidence="6">
    <location>
        <begin position="198"/>
        <end position="234"/>
    </location>
</feature>
<dbReference type="InterPro" id="IPR017441">
    <property type="entry name" value="Protein_kinase_ATP_BS"/>
</dbReference>
<dbReference type="Pfam" id="PF00069">
    <property type="entry name" value="Pkinase"/>
    <property type="match status" value="1"/>
</dbReference>
<evidence type="ECO:0000256" key="6">
    <source>
        <dbReference type="SAM" id="MobiDB-lite"/>
    </source>
</evidence>
<dbReference type="SUPFAM" id="SSF56112">
    <property type="entry name" value="Protein kinase-like (PK-like)"/>
    <property type="match status" value="1"/>
</dbReference>
<dbReference type="PROSITE" id="PS00107">
    <property type="entry name" value="PROTEIN_KINASE_ATP"/>
    <property type="match status" value="1"/>
</dbReference>
<dbReference type="EMBL" id="PYDT01000007">
    <property type="protein sequence ID" value="THU56715.1"/>
    <property type="molecule type" value="Genomic_DNA"/>
</dbReference>
<dbReference type="GO" id="GO:0005524">
    <property type="term" value="F:ATP binding"/>
    <property type="evidence" value="ECO:0007669"/>
    <property type="project" value="UniProtKB-UniRule"/>
</dbReference>
<keyword evidence="4 5" id="KW-0067">ATP-binding</keyword>
<dbReference type="PANTHER" id="PTHR47987">
    <property type="entry name" value="OS08G0249100 PROTEIN"/>
    <property type="match status" value="1"/>
</dbReference>
<dbReference type="Proteomes" id="UP000317650">
    <property type="component" value="Chromosome 11"/>
</dbReference>
<name>A0A4S8J5P3_MUSBA</name>
<feature type="domain" description="Protein kinase" evidence="7">
    <location>
        <begin position="340"/>
        <end position="621"/>
    </location>
</feature>
<comment type="caution">
    <text evidence="8">The sequence shown here is derived from an EMBL/GenBank/DDBJ whole genome shotgun (WGS) entry which is preliminary data.</text>
</comment>
<dbReference type="InterPro" id="IPR008271">
    <property type="entry name" value="Ser/Thr_kinase_AS"/>
</dbReference>
<sequence length="685" mass="74926">MAVLQATSEEKKGGAQCVMVGLQMDANGKELLDWAIHRVAERGDRIMAVHVCRDSDLRNTITTLSLITMLDEYLAAYEGACSLKQVVLVGRVARGNSIRKALVKEAKLCAAMKVIVGVNKHSSIGGSAPLAKYCAKKLPSATAVIAVQNGKIIFEKGATKPSPGESSVAGVANHGIPSLRVASCCGLGEESKRRSLQNLLSPVTANSKDKTGKETLKSSDSGFGDGKEEAMPNDSNHVTKQMTEATPTSVTMLVKQLPEPRLGWPLLRRAAPGRTGEAKKADPARKMSVVQWVMTLPDRTLSSAQPSLQLTEELNTILSSSNLSCKWFAYEELLSSTKQFSSENLIGKGGSSRVYRGCLQNGHQVAIKLSKLSAEASKDFLLEVHIITKLQHSRVVSLLGICVEETTLISVYKYFPNGSLEEKLHGDKVKHLLPWDKRFKVAVGIAEALSYLHHGCPQPVIHRDVKSSNILLNDEFEPQLSDFGLAMWAPTTSAYLTQRDVVGTFGYIAPEYFMYGRVSNKIDVYAYGVVLLELVTGRKRIDDENPKGEESLVMWAARIIEGGGDLMDLLDPDLDANYDKDQMRRMILAASLCITRVARLRPQIDKIRSLLQGGEDMETWISRQADSMVDCPDDEAYPASDIGSQQGLAALEAEDDASVTSFGQSHVGSWEEYLRGRWSRSSSFD</sequence>
<dbReference type="SMART" id="SM00220">
    <property type="entry name" value="S_TKc"/>
    <property type="match status" value="1"/>
</dbReference>
<dbReference type="STRING" id="52838.A0A4S8J5P3"/>
<dbReference type="Gene3D" id="1.10.510.10">
    <property type="entry name" value="Transferase(Phosphotransferase) domain 1"/>
    <property type="match status" value="1"/>
</dbReference>
<dbReference type="FunFam" id="3.30.200.20:FF:000268">
    <property type="entry name" value="probable receptor-like serine/threonine-protein kinase At5g57670"/>
    <property type="match status" value="1"/>
</dbReference>
<reference evidence="8 9" key="1">
    <citation type="journal article" date="2019" name="Nat. Plants">
        <title>Genome sequencing of Musa balbisiana reveals subgenome evolution and function divergence in polyploid bananas.</title>
        <authorList>
            <person name="Yao X."/>
        </authorList>
    </citation>
    <scope>NUCLEOTIDE SEQUENCE [LARGE SCALE GENOMIC DNA]</scope>
    <source>
        <strain evidence="9">cv. DH-PKW</strain>
        <tissue evidence="8">Leaves</tissue>
    </source>
</reference>
<evidence type="ECO:0000256" key="1">
    <source>
        <dbReference type="ARBA" id="ARBA00022679"/>
    </source>
</evidence>
<keyword evidence="2 5" id="KW-0547">Nucleotide-binding</keyword>
<dbReference type="InterPro" id="IPR000719">
    <property type="entry name" value="Prot_kinase_dom"/>
</dbReference>
<gene>
    <name evidence="8" type="ORF">C4D60_Mb11t20130</name>
</gene>
<dbReference type="InterPro" id="IPR046958">
    <property type="entry name" value="RBK1/2/STUNTED"/>
</dbReference>
<dbReference type="PROSITE" id="PS50011">
    <property type="entry name" value="PROTEIN_KINASE_DOM"/>
    <property type="match status" value="1"/>
</dbReference>
<evidence type="ECO:0000256" key="5">
    <source>
        <dbReference type="PROSITE-ProRule" id="PRU10141"/>
    </source>
</evidence>
<feature type="binding site" evidence="5">
    <location>
        <position position="368"/>
    </location>
    <ligand>
        <name>ATP</name>
        <dbReference type="ChEBI" id="CHEBI:30616"/>
    </ligand>
</feature>
<evidence type="ECO:0000256" key="2">
    <source>
        <dbReference type="ARBA" id="ARBA00022741"/>
    </source>
</evidence>
<accession>A0A4S8J5P3</accession>
<evidence type="ECO:0000256" key="3">
    <source>
        <dbReference type="ARBA" id="ARBA00022777"/>
    </source>
</evidence>
<keyword evidence="3" id="KW-0418">Kinase</keyword>
<dbReference type="GO" id="GO:0004672">
    <property type="term" value="F:protein kinase activity"/>
    <property type="evidence" value="ECO:0007669"/>
    <property type="project" value="InterPro"/>
</dbReference>
<evidence type="ECO:0000259" key="7">
    <source>
        <dbReference type="PROSITE" id="PS50011"/>
    </source>
</evidence>
<proteinExistence type="predicted"/>
<keyword evidence="9" id="KW-1185">Reference proteome</keyword>
<dbReference type="PANTHER" id="PTHR47987:SF11">
    <property type="entry name" value="RECEPTOR-LIKE CYTOSOLIC SERINE_THREONINE-PROTEIN KINASE RBK1 ISOFORM X1"/>
    <property type="match status" value="1"/>
</dbReference>
<dbReference type="PROSITE" id="PS00108">
    <property type="entry name" value="PROTEIN_KINASE_ST"/>
    <property type="match status" value="1"/>
</dbReference>
<keyword evidence="1" id="KW-0808">Transferase</keyword>
<evidence type="ECO:0000313" key="9">
    <source>
        <dbReference type="Proteomes" id="UP000317650"/>
    </source>
</evidence>
<dbReference type="FunFam" id="1.10.510.10:FF:000284">
    <property type="entry name" value="Putative receptor-like serine/threonine-protein kinase"/>
    <property type="match status" value="1"/>
</dbReference>
<evidence type="ECO:0000256" key="4">
    <source>
        <dbReference type="ARBA" id="ARBA00022840"/>
    </source>
</evidence>
<dbReference type="Gene3D" id="3.30.200.20">
    <property type="entry name" value="Phosphorylase Kinase, domain 1"/>
    <property type="match status" value="1"/>
</dbReference>
<protein>
    <recommendedName>
        <fullName evidence="7">Protein kinase domain-containing protein</fullName>
    </recommendedName>
</protein>
<feature type="compositionally biased region" description="Basic and acidic residues" evidence="6">
    <location>
        <begin position="207"/>
        <end position="217"/>
    </location>
</feature>
<dbReference type="InterPro" id="IPR011009">
    <property type="entry name" value="Kinase-like_dom_sf"/>
</dbReference>